<evidence type="ECO:0000256" key="7">
    <source>
        <dbReference type="ARBA" id="ARBA00023145"/>
    </source>
</evidence>
<dbReference type="OrthoDB" id="409122at2759"/>
<feature type="binding site" evidence="8">
    <location>
        <position position="601"/>
    </location>
    <ligand>
        <name>Ca(2+)</name>
        <dbReference type="ChEBI" id="CHEBI:29108"/>
    </ligand>
</feature>
<evidence type="ECO:0000313" key="11">
    <source>
        <dbReference type="EMBL" id="KAF9495600.1"/>
    </source>
</evidence>
<evidence type="ECO:0000256" key="3">
    <source>
        <dbReference type="ARBA" id="ARBA00022723"/>
    </source>
</evidence>
<dbReference type="InterPro" id="IPR050819">
    <property type="entry name" value="Tripeptidyl-peptidase_I"/>
</dbReference>
<comment type="subcellular location">
    <subcellularLocation>
        <location evidence="1">Secreted</location>
        <location evidence="1">Extracellular space</location>
    </subcellularLocation>
</comment>
<dbReference type="AlphaFoldDB" id="A0A9P5ZZN8"/>
<comment type="cofactor">
    <cofactor evidence="8">
        <name>Ca(2+)</name>
        <dbReference type="ChEBI" id="CHEBI:29108"/>
    </cofactor>
    <text evidence="8">Binds 1 Ca(2+) ion per subunit.</text>
</comment>
<feature type="domain" description="Peptidase S53" evidence="10">
    <location>
        <begin position="218"/>
        <end position="668"/>
    </location>
</feature>
<dbReference type="InterPro" id="IPR030400">
    <property type="entry name" value="Sedolisin_dom"/>
</dbReference>
<comment type="caution">
    <text evidence="11">The sequence shown here is derived from an EMBL/GenBank/DDBJ whole genome shotgun (WGS) entry which is preliminary data.</text>
</comment>
<dbReference type="InterPro" id="IPR036852">
    <property type="entry name" value="Peptidase_S8/S53_dom_sf"/>
</dbReference>
<name>A0A9P5ZZN8_PLEER</name>
<keyword evidence="3 8" id="KW-0479">Metal-binding</keyword>
<dbReference type="GO" id="GO:0004252">
    <property type="term" value="F:serine-type endopeptidase activity"/>
    <property type="evidence" value="ECO:0007669"/>
    <property type="project" value="InterPro"/>
</dbReference>
<evidence type="ECO:0000313" key="12">
    <source>
        <dbReference type="Proteomes" id="UP000807025"/>
    </source>
</evidence>
<evidence type="ECO:0000259" key="10">
    <source>
        <dbReference type="PROSITE" id="PS51695"/>
    </source>
</evidence>
<feature type="chain" id="PRO_5040348421" evidence="9">
    <location>
        <begin position="22"/>
        <end position="669"/>
    </location>
</feature>
<protein>
    <submittedName>
        <fullName evidence="11">Subtilisin-like protein</fullName>
    </submittedName>
</protein>
<dbReference type="PROSITE" id="PS51257">
    <property type="entry name" value="PROKAR_LIPOPROTEIN"/>
    <property type="match status" value="1"/>
</dbReference>
<keyword evidence="9" id="KW-0732">Signal</keyword>
<proteinExistence type="predicted"/>
<feature type="binding site" evidence="8">
    <location>
        <position position="646"/>
    </location>
    <ligand>
        <name>Ca(2+)</name>
        <dbReference type="ChEBI" id="CHEBI:29108"/>
    </ligand>
</feature>
<evidence type="ECO:0000256" key="5">
    <source>
        <dbReference type="ARBA" id="ARBA00022825"/>
    </source>
</evidence>
<feature type="binding site" evidence="8">
    <location>
        <position position="648"/>
    </location>
    <ligand>
        <name>Ca(2+)</name>
        <dbReference type="ChEBI" id="CHEBI:29108"/>
    </ligand>
</feature>
<dbReference type="CDD" id="cd11377">
    <property type="entry name" value="Pro-peptidase_S53"/>
    <property type="match status" value="1"/>
</dbReference>
<evidence type="ECO:0000256" key="2">
    <source>
        <dbReference type="ARBA" id="ARBA00022670"/>
    </source>
</evidence>
<dbReference type="EMBL" id="MU154560">
    <property type="protein sequence ID" value="KAF9495600.1"/>
    <property type="molecule type" value="Genomic_DNA"/>
</dbReference>
<keyword evidence="12" id="KW-1185">Reference proteome</keyword>
<dbReference type="PANTHER" id="PTHR14218">
    <property type="entry name" value="PROTEASE S8 TRIPEPTIDYL PEPTIDASE I CLN2"/>
    <property type="match status" value="1"/>
</dbReference>
<dbReference type="Proteomes" id="UP000807025">
    <property type="component" value="Unassembled WGS sequence"/>
</dbReference>
<dbReference type="InterPro" id="IPR015366">
    <property type="entry name" value="S53_propep"/>
</dbReference>
<evidence type="ECO:0000256" key="9">
    <source>
        <dbReference type="SAM" id="SignalP"/>
    </source>
</evidence>
<keyword evidence="6 8" id="KW-0106">Calcium</keyword>
<dbReference type="GO" id="GO:0008240">
    <property type="term" value="F:tripeptidyl-peptidase activity"/>
    <property type="evidence" value="ECO:0007669"/>
    <property type="project" value="TreeGrafter"/>
</dbReference>
<dbReference type="PANTHER" id="PTHR14218:SF19">
    <property type="entry name" value="SERINE PROTEASE AORO, PUTATIVE (AFU_ORTHOLOGUE AFUA_6G10250)-RELATED"/>
    <property type="match status" value="1"/>
</dbReference>
<keyword evidence="5" id="KW-0720">Serine protease</keyword>
<keyword evidence="7" id="KW-0865">Zymogen</keyword>
<accession>A0A9P5ZZN8</accession>
<evidence type="ECO:0000256" key="4">
    <source>
        <dbReference type="ARBA" id="ARBA00022801"/>
    </source>
</evidence>
<reference evidence="11" key="1">
    <citation type="submission" date="2020-11" db="EMBL/GenBank/DDBJ databases">
        <authorList>
            <consortium name="DOE Joint Genome Institute"/>
            <person name="Ahrendt S."/>
            <person name="Riley R."/>
            <person name="Andreopoulos W."/>
            <person name="Labutti K."/>
            <person name="Pangilinan J."/>
            <person name="Ruiz-Duenas F.J."/>
            <person name="Barrasa J.M."/>
            <person name="Sanchez-Garcia M."/>
            <person name="Camarero S."/>
            <person name="Miyauchi S."/>
            <person name="Serrano A."/>
            <person name="Linde D."/>
            <person name="Babiker R."/>
            <person name="Drula E."/>
            <person name="Ayuso-Fernandez I."/>
            <person name="Pacheco R."/>
            <person name="Padilla G."/>
            <person name="Ferreira P."/>
            <person name="Barriuso J."/>
            <person name="Kellner H."/>
            <person name="Castanera R."/>
            <person name="Alfaro M."/>
            <person name="Ramirez L."/>
            <person name="Pisabarro A.G."/>
            <person name="Kuo A."/>
            <person name="Tritt A."/>
            <person name="Lipzen A."/>
            <person name="He G."/>
            <person name="Yan M."/>
            <person name="Ng V."/>
            <person name="Cullen D."/>
            <person name="Martin F."/>
            <person name="Rosso M.-N."/>
            <person name="Henrissat B."/>
            <person name="Hibbett D."/>
            <person name="Martinez A.T."/>
            <person name="Grigoriev I.V."/>
        </authorList>
    </citation>
    <scope>NUCLEOTIDE SEQUENCE</scope>
    <source>
        <strain evidence="11">ATCC 90797</strain>
    </source>
</reference>
<dbReference type="GO" id="GO:0005576">
    <property type="term" value="C:extracellular region"/>
    <property type="evidence" value="ECO:0007669"/>
    <property type="project" value="UniProtKB-SubCell"/>
</dbReference>
<dbReference type="Gene3D" id="3.40.50.200">
    <property type="entry name" value="Peptidase S8/S53 domain"/>
    <property type="match status" value="1"/>
</dbReference>
<evidence type="ECO:0000256" key="6">
    <source>
        <dbReference type="ARBA" id="ARBA00022837"/>
    </source>
</evidence>
<dbReference type="GO" id="GO:0046872">
    <property type="term" value="F:metal ion binding"/>
    <property type="evidence" value="ECO:0007669"/>
    <property type="project" value="UniProtKB-UniRule"/>
</dbReference>
<keyword evidence="2" id="KW-0645">Protease</keyword>
<gene>
    <name evidence="11" type="ORF">BDN71DRAFT_1488882</name>
</gene>
<dbReference type="GO" id="GO:0006508">
    <property type="term" value="P:proteolysis"/>
    <property type="evidence" value="ECO:0007669"/>
    <property type="project" value="UniProtKB-KW"/>
</dbReference>
<dbReference type="Pfam" id="PF09286">
    <property type="entry name" value="Pro-kuma_activ"/>
    <property type="match status" value="1"/>
</dbReference>
<dbReference type="CDD" id="cd04056">
    <property type="entry name" value="Peptidases_S53"/>
    <property type="match status" value="1"/>
</dbReference>
<evidence type="ECO:0000256" key="8">
    <source>
        <dbReference type="PROSITE-ProRule" id="PRU01032"/>
    </source>
</evidence>
<dbReference type="PROSITE" id="PS51695">
    <property type="entry name" value="SEDOLISIN"/>
    <property type="match status" value="1"/>
</dbReference>
<organism evidence="11 12">
    <name type="scientific">Pleurotus eryngii</name>
    <name type="common">Boletus of the steppes</name>
    <dbReference type="NCBI Taxonomy" id="5323"/>
    <lineage>
        <taxon>Eukaryota</taxon>
        <taxon>Fungi</taxon>
        <taxon>Dikarya</taxon>
        <taxon>Basidiomycota</taxon>
        <taxon>Agaricomycotina</taxon>
        <taxon>Agaricomycetes</taxon>
        <taxon>Agaricomycetidae</taxon>
        <taxon>Agaricales</taxon>
        <taxon>Pleurotineae</taxon>
        <taxon>Pleurotaceae</taxon>
        <taxon>Pleurotus</taxon>
    </lineage>
</organism>
<feature type="signal peptide" evidence="9">
    <location>
        <begin position="1"/>
        <end position="21"/>
    </location>
</feature>
<feature type="binding site" evidence="8">
    <location>
        <position position="602"/>
    </location>
    <ligand>
        <name>Ca(2+)</name>
        <dbReference type="ChEBI" id="CHEBI:29108"/>
    </ligand>
</feature>
<evidence type="ECO:0000256" key="1">
    <source>
        <dbReference type="ARBA" id="ARBA00004239"/>
    </source>
</evidence>
<keyword evidence="4" id="KW-0378">Hydrolase</keyword>
<sequence length="669" mass="72969">MSRYWWYPLLVLTTSVACASAHPSSVYYVHEKRTELPSPRISARRPPQDLAFLLRIGLKQRNLEDLPGHLLAVSDPSSPTYGHHWSPERVVAAFSPSSHAVNSVKRWLIDSGIQESRIRTRTNKAWLNVHNATVREVEKLLRTEYQVLKRDNGEETIGCHSYQIPVDVGEHVDFITPTVQHSLTISDAPPQRHGDIRHKYNIRRQTKGSADLSRCHEAMTPDCLRALYNITYKPKMPAANNSFAVVNFHPNTYLQSDLDLFFENFSPSLVGSSPTFVSINGGALNATAETGVGEAGWILQYAMSLATPQKVTFLKVGDQTFGGPFGAVSFNEWLDAVDGSYCTSDGGDDLNFDPQFPDPIPIPGAFNDHSCGIIRPPNVIPVSRGDEEGRLTEFYSRRQCNEYAKLGLMGVTVIYGSGNTGTAGATRGYCMDENGTVSPNGTLFNPAWPGSCPWITSVGGTQLRVNSTVFDQNPEEVTSVDLTMGFFTSAGGGFSRRFPTPAYQNRAVQEYLKQLRRTDPGKFKVFNSHGRGYPDISVISNRYVSAESGALVNSSGVSGSSPVVGAMISLINDARLSIGRGPVGFINPALYSSGFTSAFRDIVVGTNTGCKGCTFDPSSCNTGIVILVCYITVQGERFGGFAAMPGWDPASGLGTPNFDSLLKKWLELP</sequence>
<dbReference type="SUPFAM" id="SSF54897">
    <property type="entry name" value="Protease propeptides/inhibitors"/>
    <property type="match status" value="1"/>
</dbReference>
<comment type="caution">
    <text evidence="8">Lacks conserved residue(s) required for the propagation of feature annotation.</text>
</comment>
<dbReference type="SMART" id="SM00944">
    <property type="entry name" value="Pro-kuma_activ"/>
    <property type="match status" value="1"/>
</dbReference>
<dbReference type="SUPFAM" id="SSF52743">
    <property type="entry name" value="Subtilisin-like"/>
    <property type="match status" value="1"/>
</dbReference>